<dbReference type="GO" id="GO:0005524">
    <property type="term" value="F:ATP binding"/>
    <property type="evidence" value="ECO:0007669"/>
    <property type="project" value="UniProtKB-KW"/>
</dbReference>
<sequence>MSNPFDPLAITASIAANLATSVLTVHAGKLEGTLIGKALRKAGILKPNFHERLQESLKASILRFSERYPAHSNKIFIQFLESPAMSGAIREYILSNKPYDVTELREHFADQLDVPPRTPDVIWPYGVNPTSAILAFFQEIDRGFALSADEDVLWISRQNAQISQKVDATLESVLNLAEQLSADKNREYKDFSRRYNDHLRNRCNNLSTPGVRQLRDVNQSLSIAYISVNLLAKNGATAESAESILFHNPYIVVRGPAGSGKTTLIHWITLQCAKEPSPENPWAGRVPFIIPLRKVARLETGAPKITRFVEYSVDELLWEHEAPKGWLTNVLEQKNAVIMIDGVDEFPPSKRTAFWDWLAGFAKDHAGNRIIVTSRTIPGTMGGESSAVLEQWNPPPGFIDAEVQEMSTDDITRFIHHWHDAIDEAFLTENDLKDLKKARSDLPGKLADPANRRIRELCGTPLLCAMVCVLHWREEGYLPTQKVDLYAQCCDMLIEARDIKRRIEPPAEPLSFMTKNDKEMVLQRLAFEMMTNNLGAEGLLQSDYRIEIEKSKAIEWINRYAPSFQRAEARSCTGKQIIDFLLERTGLIREPSGGLIDFPHRSFQEYLAASAAGADKQEAFLANQAENDQWHETIMLAAGTPTGGVAFGKSLIEALLRRGERNKSARSKSQKVRKTCFALALGSLENLRQHDQELRDRVLKHLGELVPPHSQEDAKILAVAGDAAVPYLGYVDWKDERTATVAACAHALRLIGSSLAAKALRLGYLEESRDAVVSEVVQAHGIEVSEIPYVKGFVEQFSRLPSFATVRSIHSLFPLDNLRSVRVSSPLPDDIELMCRLRQITDVAFEKVDLSSVAHVTLPEGIVGLMLSSTYGDPHNVIDKVPQLKSLTIIDADGSAVEARAFLPKTLESATLSGMPNLETLMCLDGQQKIAYLRIAGNRNLKDISSIAGLQSLKSISIRSCPEVMDVSHIACAPNLSTLELIDCWMLKDLSPISGAKSLRSLTASELFDAHGFPAIGELKNLEELNISYCPNLAGMDWSESLQVLRSLSIVDGSNIESLSSLRNITSLKSLKLAGFPEIADLESVCGSKDLEEVALHAFPRIRSIDALSNFERLLSISLGGCPKIGKLPDLSKLSRLRKVEISDCGSLTDLDALRVASELEEVRLARLPGISDISALAEIGNLKKVGIFACPEVTDLSPLERLDGLELIEISGGDQPRLRVPEKLMPLIRRRGPYDMPIAHYEPHGIVRVFDGSANEFFWQARYHRYPMRVYYEESMRRVYRARARTAEQLGL</sequence>
<reference evidence="4 5" key="1">
    <citation type="submission" date="2019-07" db="EMBL/GenBank/DDBJ databases">
        <title>Genome sequencing of the stress-tolerant strain Azospirillum brasilense Az19.</title>
        <authorList>
            <person name="Maroniche G.A."/>
            <person name="Garcia J.E."/>
            <person name="Pagnussat L."/>
            <person name="Amenta M."/>
            <person name="Creus C.M."/>
        </authorList>
    </citation>
    <scope>NUCLEOTIDE SEQUENCE [LARGE SCALE GENOMIC DNA]</scope>
    <source>
        <strain evidence="4 5">Az19</strain>
    </source>
</reference>
<evidence type="ECO:0000256" key="2">
    <source>
        <dbReference type="ARBA" id="ARBA00022840"/>
    </source>
</evidence>
<comment type="caution">
    <text evidence="4">The sequence shown here is derived from an EMBL/GenBank/DDBJ whole genome shotgun (WGS) entry which is preliminary data.</text>
</comment>
<proteinExistence type="predicted"/>
<dbReference type="Gene3D" id="3.40.50.300">
    <property type="entry name" value="P-loop containing nucleotide triphosphate hydrolases"/>
    <property type="match status" value="1"/>
</dbReference>
<evidence type="ECO:0000313" key="5">
    <source>
        <dbReference type="Proteomes" id="UP000325333"/>
    </source>
</evidence>
<dbReference type="SUPFAM" id="SSF52047">
    <property type="entry name" value="RNI-like"/>
    <property type="match status" value="1"/>
</dbReference>
<organism evidence="4 5">
    <name type="scientific">Azospirillum argentinense</name>
    <dbReference type="NCBI Taxonomy" id="2970906"/>
    <lineage>
        <taxon>Bacteria</taxon>
        <taxon>Pseudomonadati</taxon>
        <taxon>Pseudomonadota</taxon>
        <taxon>Alphaproteobacteria</taxon>
        <taxon>Rhodospirillales</taxon>
        <taxon>Azospirillaceae</taxon>
        <taxon>Azospirillum</taxon>
    </lineage>
</organism>
<feature type="domain" description="NACHT" evidence="3">
    <location>
        <begin position="249"/>
        <end position="376"/>
    </location>
</feature>
<dbReference type="SUPFAM" id="SSF52540">
    <property type="entry name" value="P-loop containing nucleoside triphosphate hydrolases"/>
    <property type="match status" value="1"/>
</dbReference>
<dbReference type="PRINTS" id="PR00364">
    <property type="entry name" value="DISEASERSIST"/>
</dbReference>
<protein>
    <recommendedName>
        <fullName evidence="3">NACHT domain-containing protein</fullName>
    </recommendedName>
</protein>
<gene>
    <name evidence="4" type="ORF">FH063_004306</name>
</gene>
<name>A0A5B0KII6_9PROT</name>
<dbReference type="PANTHER" id="PTHR36766:SF30">
    <property type="entry name" value="TIR-NBS TYPE DISEASE RESISTANCE PROTEIN-RELATED"/>
    <property type="match status" value="1"/>
</dbReference>
<keyword evidence="2" id="KW-0067">ATP-binding</keyword>
<accession>A0A5B0KII6</accession>
<dbReference type="Pfam" id="PF05729">
    <property type="entry name" value="NACHT"/>
    <property type="match status" value="1"/>
</dbReference>
<evidence type="ECO:0000259" key="3">
    <source>
        <dbReference type="PROSITE" id="PS50837"/>
    </source>
</evidence>
<dbReference type="InterPro" id="IPR007111">
    <property type="entry name" value="NACHT_NTPase"/>
</dbReference>
<evidence type="ECO:0000256" key="1">
    <source>
        <dbReference type="ARBA" id="ARBA00022741"/>
    </source>
</evidence>
<evidence type="ECO:0000313" key="4">
    <source>
        <dbReference type="EMBL" id="KAA1052427.1"/>
    </source>
</evidence>
<dbReference type="InterPro" id="IPR027417">
    <property type="entry name" value="P-loop_NTPase"/>
</dbReference>
<dbReference type="PROSITE" id="PS50837">
    <property type="entry name" value="NACHT"/>
    <property type="match status" value="1"/>
</dbReference>
<keyword evidence="1" id="KW-0547">Nucleotide-binding</keyword>
<dbReference type="EMBL" id="VEWN01000030">
    <property type="protein sequence ID" value="KAA1052427.1"/>
    <property type="molecule type" value="Genomic_DNA"/>
</dbReference>
<dbReference type="RefSeq" id="WP_176025466.1">
    <property type="nucleotide sequence ID" value="NZ_VEWN01000030.1"/>
</dbReference>
<dbReference type="SUPFAM" id="SSF52058">
    <property type="entry name" value="L domain-like"/>
    <property type="match status" value="1"/>
</dbReference>
<dbReference type="Gene3D" id="3.80.10.10">
    <property type="entry name" value="Ribonuclease Inhibitor"/>
    <property type="match status" value="1"/>
</dbReference>
<dbReference type="PANTHER" id="PTHR36766">
    <property type="entry name" value="PLANT BROAD-SPECTRUM MILDEW RESISTANCE PROTEIN RPW8"/>
    <property type="match status" value="1"/>
</dbReference>
<dbReference type="Proteomes" id="UP000325333">
    <property type="component" value="Unassembled WGS sequence"/>
</dbReference>
<dbReference type="InterPro" id="IPR032675">
    <property type="entry name" value="LRR_dom_sf"/>
</dbReference>